<dbReference type="InterPro" id="IPR013154">
    <property type="entry name" value="ADH-like_N"/>
</dbReference>
<sequence length="383" mass="40389">MRAWVVRGDGEPRDVFRMEDVAEPSADLLAEAKMDLAGWVVDPAVLGVDDPDERALFERRRAAIAARPFYEDWVMLRVGVAALGLPDVTMARGTYPVRVARPYISGQEAVGEVIDAPPERRHLVGRRVVAVTMQPWGGLAPVSVGIGPVFEVPDGMSDADAAGFVIPAHTGYHVAIRRGKVRAGETVVVLGAAGGLGSAMVQLAAAHGAEVIAVVGHEAKRAHATSLGAHHVAVHDGGDVADAVRAVIGSAPVHVVLDPVQGSMGPQSRRLLEPDGRWVLCGHAGGLAPIDPSFYMSNHTLVGATLGGYSRDVMRAMDAETQAAVMALWHAGKFRPVTTEQIDFAEVPDALTAMGERRTLGRVVVRIDDQSSGTANPSGMLCT</sequence>
<reference evidence="2" key="1">
    <citation type="submission" date="2020-05" db="EMBL/GenBank/DDBJ databases">
        <authorList>
            <person name="Chiriac C."/>
            <person name="Salcher M."/>
            <person name="Ghai R."/>
            <person name="Kavagutti S V."/>
        </authorList>
    </citation>
    <scope>NUCLEOTIDE SEQUENCE</scope>
</reference>
<evidence type="ECO:0000313" key="2">
    <source>
        <dbReference type="EMBL" id="CAB4725159.1"/>
    </source>
</evidence>
<dbReference type="GO" id="GO:0016491">
    <property type="term" value="F:oxidoreductase activity"/>
    <property type="evidence" value="ECO:0007669"/>
    <property type="project" value="InterPro"/>
</dbReference>
<dbReference type="InterPro" id="IPR051397">
    <property type="entry name" value="Zn-ADH-like_protein"/>
</dbReference>
<dbReference type="SMART" id="SM00829">
    <property type="entry name" value="PKS_ER"/>
    <property type="match status" value="1"/>
</dbReference>
<dbReference type="Pfam" id="PF00107">
    <property type="entry name" value="ADH_zinc_N"/>
    <property type="match status" value="1"/>
</dbReference>
<protein>
    <submittedName>
        <fullName evidence="2">Unannotated protein</fullName>
    </submittedName>
</protein>
<name>A0A6J6RRT9_9ZZZZ</name>
<dbReference type="Gene3D" id="3.40.50.720">
    <property type="entry name" value="NAD(P)-binding Rossmann-like Domain"/>
    <property type="match status" value="1"/>
</dbReference>
<dbReference type="SUPFAM" id="SSF51735">
    <property type="entry name" value="NAD(P)-binding Rossmann-fold domains"/>
    <property type="match status" value="1"/>
</dbReference>
<feature type="domain" description="Enoyl reductase (ER)" evidence="1">
    <location>
        <begin position="55"/>
        <end position="365"/>
    </location>
</feature>
<dbReference type="AlphaFoldDB" id="A0A6J6RRT9"/>
<dbReference type="InterPro" id="IPR036291">
    <property type="entry name" value="NAD(P)-bd_dom_sf"/>
</dbReference>
<dbReference type="InterPro" id="IPR011032">
    <property type="entry name" value="GroES-like_sf"/>
</dbReference>
<proteinExistence type="predicted"/>
<dbReference type="InterPro" id="IPR020843">
    <property type="entry name" value="ER"/>
</dbReference>
<evidence type="ECO:0000259" key="1">
    <source>
        <dbReference type="SMART" id="SM00829"/>
    </source>
</evidence>
<dbReference type="SUPFAM" id="SSF50129">
    <property type="entry name" value="GroES-like"/>
    <property type="match status" value="1"/>
</dbReference>
<dbReference type="Gene3D" id="3.90.180.10">
    <property type="entry name" value="Medium-chain alcohol dehydrogenases, catalytic domain"/>
    <property type="match status" value="1"/>
</dbReference>
<organism evidence="2">
    <name type="scientific">freshwater metagenome</name>
    <dbReference type="NCBI Taxonomy" id="449393"/>
    <lineage>
        <taxon>unclassified sequences</taxon>
        <taxon>metagenomes</taxon>
        <taxon>ecological metagenomes</taxon>
    </lineage>
</organism>
<dbReference type="InterPro" id="IPR013149">
    <property type="entry name" value="ADH-like_C"/>
</dbReference>
<accession>A0A6J6RRT9</accession>
<dbReference type="EMBL" id="CAEZYR010000002">
    <property type="protein sequence ID" value="CAB4725159.1"/>
    <property type="molecule type" value="Genomic_DNA"/>
</dbReference>
<dbReference type="PANTHER" id="PTHR43677">
    <property type="entry name" value="SHORT-CHAIN DEHYDROGENASE/REDUCTASE"/>
    <property type="match status" value="1"/>
</dbReference>
<dbReference type="PANTHER" id="PTHR43677:SF4">
    <property type="entry name" value="QUINONE OXIDOREDUCTASE-LIKE PROTEIN 2"/>
    <property type="match status" value="1"/>
</dbReference>
<dbReference type="Pfam" id="PF08240">
    <property type="entry name" value="ADH_N"/>
    <property type="match status" value="1"/>
</dbReference>
<gene>
    <name evidence="2" type="ORF">UFOPK2754_00083</name>
</gene>